<dbReference type="AlphaFoldDB" id="A0A6L5QD30"/>
<evidence type="ECO:0000313" key="1">
    <source>
        <dbReference type="EMBL" id="MRX07663.1"/>
    </source>
</evidence>
<dbReference type="EMBL" id="WKJM01000004">
    <property type="protein sequence ID" value="MRX07663.1"/>
    <property type="molecule type" value="Genomic_DNA"/>
</dbReference>
<organism evidence="1 2">
    <name type="scientific">Duganella alba</name>
    <dbReference type="NCBI Taxonomy" id="2666081"/>
    <lineage>
        <taxon>Bacteria</taxon>
        <taxon>Pseudomonadati</taxon>
        <taxon>Pseudomonadota</taxon>
        <taxon>Betaproteobacteria</taxon>
        <taxon>Burkholderiales</taxon>
        <taxon>Oxalobacteraceae</taxon>
        <taxon>Telluria group</taxon>
        <taxon>Duganella</taxon>
    </lineage>
</organism>
<comment type="caution">
    <text evidence="1">The sequence shown here is derived from an EMBL/GenBank/DDBJ whole genome shotgun (WGS) entry which is preliminary data.</text>
</comment>
<dbReference type="Pfam" id="PF04365">
    <property type="entry name" value="BrnT_toxin"/>
    <property type="match status" value="1"/>
</dbReference>
<name>A0A6L5QD30_9BURK</name>
<dbReference type="InterPro" id="IPR007460">
    <property type="entry name" value="BrnT_toxin"/>
</dbReference>
<proteinExistence type="predicted"/>
<dbReference type="Gene3D" id="3.10.450.530">
    <property type="entry name" value="Ribonuclease toxin, BrnT, of type II toxin-antitoxin system"/>
    <property type="match status" value="1"/>
</dbReference>
<protein>
    <submittedName>
        <fullName evidence="1">BrnT family toxin</fullName>
    </submittedName>
</protein>
<dbReference type="InterPro" id="IPR038573">
    <property type="entry name" value="BrnT_sf"/>
</dbReference>
<evidence type="ECO:0000313" key="2">
    <source>
        <dbReference type="Proteomes" id="UP000481037"/>
    </source>
</evidence>
<dbReference type="RefSeq" id="WP_154360367.1">
    <property type="nucleotide sequence ID" value="NZ_WKJM01000004.1"/>
</dbReference>
<accession>A0A6L5QD30</accession>
<gene>
    <name evidence="1" type="ORF">GJ697_07460</name>
</gene>
<sequence length="92" mass="10797">MTIYTWDEAKRKSNLRNHGLDFADAAAVIEDFNSVTVEDKRYHYDERRFLTLGFSLGQEVAVIYTERNNGTRIISFRKASRRERLAILRANK</sequence>
<keyword evidence="2" id="KW-1185">Reference proteome</keyword>
<dbReference type="Proteomes" id="UP000481037">
    <property type="component" value="Unassembled WGS sequence"/>
</dbReference>
<reference evidence="1 2" key="1">
    <citation type="submission" date="2019-11" db="EMBL/GenBank/DDBJ databases">
        <title>Novel species isolated from a subtropical stream in China.</title>
        <authorList>
            <person name="Lu H."/>
        </authorList>
    </citation>
    <scope>NUCLEOTIDE SEQUENCE [LARGE SCALE GENOMIC DNA]</scope>
    <source>
        <strain evidence="1 2">FT25W</strain>
    </source>
</reference>